<sequence>MGRNRGRETQRTRRQSALGSGLRALVATARLFACAVLVFAVLCGFAQAGQRYFFCAPMGLLVSNPCLHAAAVATEGRAVQDPARAELRAHHVDCCEVLTMPSVPNGAHIDGPSVPEAPLVALVSDLQGEQRCTADPLFGICHRLPRVVERWRVPLPSPSAQRARLMVFLT</sequence>
<protein>
    <recommendedName>
        <fullName evidence="4">DUF2946 domain-containing protein</fullName>
    </recommendedName>
</protein>
<evidence type="ECO:0000256" key="1">
    <source>
        <dbReference type="SAM" id="Phobius"/>
    </source>
</evidence>
<gene>
    <name evidence="2" type="ORF">LZC94_35765</name>
</gene>
<evidence type="ECO:0008006" key="4">
    <source>
        <dbReference type="Google" id="ProtNLM"/>
    </source>
</evidence>
<accession>A0ABZ2LR36</accession>
<keyword evidence="1" id="KW-0472">Membrane</keyword>
<dbReference type="EMBL" id="CP089984">
    <property type="protein sequence ID" value="WXB13190.1"/>
    <property type="molecule type" value="Genomic_DNA"/>
</dbReference>
<proteinExistence type="predicted"/>
<dbReference type="Proteomes" id="UP001370348">
    <property type="component" value="Chromosome"/>
</dbReference>
<evidence type="ECO:0000313" key="3">
    <source>
        <dbReference type="Proteomes" id="UP001370348"/>
    </source>
</evidence>
<keyword evidence="3" id="KW-1185">Reference proteome</keyword>
<evidence type="ECO:0000313" key="2">
    <source>
        <dbReference type="EMBL" id="WXB13190.1"/>
    </source>
</evidence>
<organism evidence="2 3">
    <name type="scientific">Pendulispora albinea</name>
    <dbReference type="NCBI Taxonomy" id="2741071"/>
    <lineage>
        <taxon>Bacteria</taxon>
        <taxon>Pseudomonadati</taxon>
        <taxon>Myxococcota</taxon>
        <taxon>Myxococcia</taxon>
        <taxon>Myxococcales</taxon>
        <taxon>Sorangiineae</taxon>
        <taxon>Pendulisporaceae</taxon>
        <taxon>Pendulispora</taxon>
    </lineage>
</organism>
<keyword evidence="1" id="KW-0812">Transmembrane</keyword>
<keyword evidence="1" id="KW-1133">Transmembrane helix</keyword>
<reference evidence="2 3" key="1">
    <citation type="submission" date="2021-12" db="EMBL/GenBank/DDBJ databases">
        <title>Discovery of the Pendulisporaceae a myxobacterial family with distinct sporulation behavior and unique specialized metabolism.</title>
        <authorList>
            <person name="Garcia R."/>
            <person name="Popoff A."/>
            <person name="Bader C.D."/>
            <person name="Loehr J."/>
            <person name="Walesch S."/>
            <person name="Walt C."/>
            <person name="Boldt J."/>
            <person name="Bunk B."/>
            <person name="Haeckl F.J.F.P.J."/>
            <person name="Gunesch A.P."/>
            <person name="Birkelbach J."/>
            <person name="Nuebel U."/>
            <person name="Pietschmann T."/>
            <person name="Bach T."/>
            <person name="Mueller R."/>
        </authorList>
    </citation>
    <scope>NUCLEOTIDE SEQUENCE [LARGE SCALE GENOMIC DNA]</scope>
    <source>
        <strain evidence="2 3">MSr11954</strain>
    </source>
</reference>
<dbReference type="RefSeq" id="WP_394822810.1">
    <property type="nucleotide sequence ID" value="NZ_CP089984.1"/>
</dbReference>
<feature type="transmembrane region" description="Helical" evidence="1">
    <location>
        <begin position="21"/>
        <end position="42"/>
    </location>
</feature>
<name>A0ABZ2LR36_9BACT</name>